<gene>
    <name evidence="1" type="ORF">FSC09_11125</name>
    <name evidence="2" type="ORF">G0027_04190</name>
</gene>
<evidence type="ECO:0000313" key="3">
    <source>
        <dbReference type="Proteomes" id="UP000503440"/>
    </source>
</evidence>
<dbReference type="EMBL" id="CP044455">
    <property type="protein sequence ID" value="QIC70922.1"/>
    <property type="molecule type" value="Genomic_DNA"/>
</dbReference>
<reference evidence="1 3" key="1">
    <citation type="submission" date="2019-09" db="EMBL/GenBank/DDBJ databases">
        <title>Non-baumannii Acinetobacter spp. carrying blaNDM-1 isolated in China.</title>
        <authorList>
            <person name="Cui C."/>
            <person name="Chen C."/>
            <person name="Sun J."/>
            <person name="Liu Y."/>
        </authorList>
    </citation>
    <scope>NUCLEOTIDE SEQUENCE [LARGE SCALE GENOMIC DNA]</scope>
    <source>
        <strain evidence="1 3">B18</strain>
    </source>
</reference>
<evidence type="ECO:0000313" key="1">
    <source>
        <dbReference type="EMBL" id="QIC70922.1"/>
    </source>
</evidence>
<dbReference type="EMBL" id="CP048654">
    <property type="protein sequence ID" value="QOW42123.1"/>
    <property type="molecule type" value="Genomic_DNA"/>
</dbReference>
<protein>
    <submittedName>
        <fullName evidence="1">PAAR domain-containing protein</fullName>
    </submittedName>
</protein>
<dbReference type="Proteomes" id="UP000503440">
    <property type="component" value="Chromosome"/>
</dbReference>
<evidence type="ECO:0000313" key="4">
    <source>
        <dbReference type="Proteomes" id="UP000593812"/>
    </source>
</evidence>
<dbReference type="Gene3D" id="2.60.200.60">
    <property type="match status" value="1"/>
</dbReference>
<dbReference type="CDD" id="cd14744">
    <property type="entry name" value="PAAR_CT_2"/>
    <property type="match status" value="1"/>
</dbReference>
<dbReference type="AlphaFoldDB" id="A0A6C0Y4X5"/>
<name>A0A6C0Y4X5_9GAMM</name>
<dbReference type="Proteomes" id="UP000593812">
    <property type="component" value="Chromosome"/>
</dbReference>
<accession>A0A6C0Y4X5</accession>
<sequence length="274" mass="29522">MQATITIGDKTTHGGVVTEVDNTFVVQGKPAHLQGMKHYCPKCKTMVSAIAANSLVLINGKAMIVAGDKTTCGATFIPGQNLAGKAQGAGSSSISNSLVSSGSSNLINDNLYSNLNSQKDKTKIFYVERNQTNVFISHRAIIMPFDEGVQGLSGAVSYFLNYVLTGRDLFISVMMDPNPIIHSAKIYPYGKATIKRQGENFGTTRLQVGSGVWDTEKGKIPLGSCTIKLPEPNISLVEVELELGYTARPNDSVGFVTPIPPYKKYTFTLTSFAR</sequence>
<evidence type="ECO:0000313" key="2">
    <source>
        <dbReference type="EMBL" id="QOW42123.1"/>
    </source>
</evidence>
<dbReference type="InterPro" id="IPR008727">
    <property type="entry name" value="PAAR_motif"/>
</dbReference>
<organism evidence="1 3">
    <name type="scientific">Acinetobacter indicus</name>
    <dbReference type="NCBI Taxonomy" id="756892"/>
    <lineage>
        <taxon>Bacteria</taxon>
        <taxon>Pseudomonadati</taxon>
        <taxon>Pseudomonadota</taxon>
        <taxon>Gammaproteobacteria</taxon>
        <taxon>Moraxellales</taxon>
        <taxon>Moraxellaceae</taxon>
        <taxon>Acinetobacter</taxon>
    </lineage>
</organism>
<dbReference type="Pfam" id="PF05488">
    <property type="entry name" value="PAAR_motif"/>
    <property type="match status" value="1"/>
</dbReference>
<dbReference type="RefSeq" id="WP_127799662.1">
    <property type="nucleotide sequence ID" value="NZ_CP044018.1"/>
</dbReference>
<reference evidence="2 4" key="2">
    <citation type="submission" date="2020-02" db="EMBL/GenBank/DDBJ databases">
        <title>Tigecycline-resistant Acinetobacter species from pigs and migratory birds.</title>
        <authorList>
            <person name="Chen C."/>
            <person name="Sun J."/>
            <person name="Liao X.-P."/>
            <person name="Liu Y.-H."/>
        </authorList>
    </citation>
    <scope>NUCLEOTIDE SEQUENCE [LARGE SCALE GENOMIC DNA]</scope>
    <source>
        <strain evidence="2 4">C15_T</strain>
    </source>
</reference>
<proteinExistence type="predicted"/>